<dbReference type="HOGENOM" id="CLU_212459_0_0_10"/>
<accession>A3HWV0</accession>
<gene>
    <name evidence="1" type="ORF">ALPR1_18593</name>
</gene>
<keyword evidence="2" id="KW-1185">Reference proteome</keyword>
<dbReference type="RefSeq" id="WP_008202733.1">
    <property type="nucleotide sequence ID" value="NZ_CM001023.1"/>
</dbReference>
<dbReference type="InterPro" id="IPR010133">
    <property type="entry name" value="Bacteriocin_signal_seq"/>
</dbReference>
<reference evidence="1 2" key="1">
    <citation type="journal article" date="2011" name="J. Bacteriol.">
        <title>Complete genome sequence of Algoriphagus sp. PR1, bacterial prey of a colony-forming choanoflagellate.</title>
        <authorList>
            <person name="Alegado R.A."/>
            <person name="Ferriera S."/>
            <person name="Nusbaum C."/>
            <person name="Young S.K."/>
            <person name="Zeng Q."/>
            <person name="Imamovic A."/>
            <person name="Fairclough S.R."/>
            <person name="King N."/>
        </authorList>
    </citation>
    <scope>NUCLEOTIDE SEQUENCE [LARGE SCALE GENOMIC DNA]</scope>
    <source>
        <strain evidence="1 2">PR1</strain>
    </source>
</reference>
<comment type="caution">
    <text evidence="1">The sequence shown here is derived from an EMBL/GenBank/DDBJ whole genome shotgun (WGS) entry which is preliminary data.</text>
</comment>
<dbReference type="NCBIfam" id="TIGR01847">
    <property type="entry name" value="bacteriocin_sig"/>
    <property type="match status" value="1"/>
</dbReference>
<evidence type="ECO:0000313" key="2">
    <source>
        <dbReference type="Proteomes" id="UP000003919"/>
    </source>
</evidence>
<sequence>MKELSKNELVQINGGEVSTARKLGRDFGDFLAYCAVVSIFIADAAKDAIKTFTKL</sequence>
<dbReference type="AlphaFoldDB" id="A3HWV0"/>
<dbReference type="EMBL" id="AAXU02000001">
    <property type="protein sequence ID" value="EAZ81073.1"/>
    <property type="molecule type" value="Genomic_DNA"/>
</dbReference>
<name>A3HWV0_9BACT</name>
<dbReference type="Proteomes" id="UP000003919">
    <property type="component" value="Unassembled WGS sequence"/>
</dbReference>
<organism evidence="1 2">
    <name type="scientific">Algoriphagus machipongonensis</name>
    <dbReference type="NCBI Taxonomy" id="388413"/>
    <lineage>
        <taxon>Bacteria</taxon>
        <taxon>Pseudomonadati</taxon>
        <taxon>Bacteroidota</taxon>
        <taxon>Cytophagia</taxon>
        <taxon>Cytophagales</taxon>
        <taxon>Cyclobacteriaceae</taxon>
        <taxon>Algoriphagus</taxon>
    </lineage>
</organism>
<evidence type="ECO:0000313" key="1">
    <source>
        <dbReference type="EMBL" id="EAZ81073.1"/>
    </source>
</evidence>
<protein>
    <submittedName>
        <fullName evidence="1">Bacteriocin-type signal sequence</fullName>
    </submittedName>
</protein>
<proteinExistence type="predicted"/>
<dbReference type="STRING" id="388413.ALPR1_18593"/>